<sequence length="273" mass="30625">MFSVWHRLQSCVGAMSGATIDGGINSGQTHTGIKTSIVEHGKFNRARRAGKELSRSGIQSEMLSENEKAYDKSDLSEIMIQVKQLKRKQVALGNSKKSLGLTLNKAEMSPNQQHIQKEDRTSQTIVASNAMTIRTLNKRVFGRKGSPTLAGGYYQKEEKERKREEEELHKSTDAKNKNGTRKPRERLTRPDALVIKAAKGNSYADILRKIKADSNLTILGNSVNKIRKTVEEDLLLEPRRTEEVKTQELQEAVKAVLVKATTIKMQLKVARTR</sequence>
<evidence type="ECO:0000313" key="3">
    <source>
        <dbReference type="Proteomes" id="UP000215335"/>
    </source>
</evidence>
<dbReference type="Proteomes" id="UP000215335">
    <property type="component" value="Unassembled WGS sequence"/>
</dbReference>
<comment type="caution">
    <text evidence="2">The sequence shown here is derived from an EMBL/GenBank/DDBJ whole genome shotgun (WGS) entry which is preliminary data.</text>
</comment>
<proteinExistence type="predicted"/>
<accession>A0A232FA49</accession>
<dbReference type="AlphaFoldDB" id="A0A232FA49"/>
<gene>
    <name evidence="2" type="ORF">TSAR_009382</name>
</gene>
<protein>
    <submittedName>
        <fullName evidence="2">Uncharacterized protein</fullName>
    </submittedName>
</protein>
<dbReference type="EMBL" id="NNAY01000649">
    <property type="protein sequence ID" value="OXU27187.1"/>
    <property type="molecule type" value="Genomic_DNA"/>
</dbReference>
<reference evidence="2 3" key="1">
    <citation type="journal article" date="2017" name="Curr. Biol.">
        <title>The Evolution of Venom by Co-option of Single-Copy Genes.</title>
        <authorList>
            <person name="Martinson E.O."/>
            <person name="Mrinalini"/>
            <person name="Kelkar Y.D."/>
            <person name="Chang C.H."/>
            <person name="Werren J.H."/>
        </authorList>
    </citation>
    <scope>NUCLEOTIDE SEQUENCE [LARGE SCALE GENOMIC DNA]</scope>
    <source>
        <strain evidence="2 3">Alberta</strain>
        <tissue evidence="2">Whole body</tissue>
    </source>
</reference>
<keyword evidence="3" id="KW-1185">Reference proteome</keyword>
<evidence type="ECO:0000256" key="1">
    <source>
        <dbReference type="SAM" id="MobiDB-lite"/>
    </source>
</evidence>
<organism evidence="2 3">
    <name type="scientific">Trichomalopsis sarcophagae</name>
    <dbReference type="NCBI Taxonomy" id="543379"/>
    <lineage>
        <taxon>Eukaryota</taxon>
        <taxon>Metazoa</taxon>
        <taxon>Ecdysozoa</taxon>
        <taxon>Arthropoda</taxon>
        <taxon>Hexapoda</taxon>
        <taxon>Insecta</taxon>
        <taxon>Pterygota</taxon>
        <taxon>Neoptera</taxon>
        <taxon>Endopterygota</taxon>
        <taxon>Hymenoptera</taxon>
        <taxon>Apocrita</taxon>
        <taxon>Proctotrupomorpha</taxon>
        <taxon>Chalcidoidea</taxon>
        <taxon>Pteromalidae</taxon>
        <taxon>Pteromalinae</taxon>
        <taxon>Trichomalopsis</taxon>
    </lineage>
</organism>
<feature type="compositionally biased region" description="Basic and acidic residues" evidence="1">
    <location>
        <begin position="155"/>
        <end position="176"/>
    </location>
</feature>
<evidence type="ECO:0000313" key="2">
    <source>
        <dbReference type="EMBL" id="OXU27187.1"/>
    </source>
</evidence>
<name>A0A232FA49_9HYME</name>
<feature type="region of interest" description="Disordered" evidence="1">
    <location>
        <begin position="147"/>
        <end position="188"/>
    </location>
</feature>